<proteinExistence type="predicted"/>
<reference evidence="7 8" key="1">
    <citation type="submission" date="2020-05" db="EMBL/GenBank/DDBJ databases">
        <authorList>
            <person name="Casaregola S."/>
            <person name="Devillers H."/>
            <person name="Grondin C."/>
        </authorList>
    </citation>
    <scope>NUCLEOTIDE SEQUENCE [LARGE SCALE GENOMIC DNA]</scope>
    <source>
        <strain evidence="7 8">CLIB 1767</strain>
    </source>
</reference>
<organism evidence="7 8">
    <name type="scientific">Maudiozyma barnettii</name>
    <dbReference type="NCBI Taxonomy" id="61262"/>
    <lineage>
        <taxon>Eukaryota</taxon>
        <taxon>Fungi</taxon>
        <taxon>Dikarya</taxon>
        <taxon>Ascomycota</taxon>
        <taxon>Saccharomycotina</taxon>
        <taxon>Saccharomycetes</taxon>
        <taxon>Saccharomycetales</taxon>
        <taxon>Saccharomycetaceae</taxon>
        <taxon>Maudiozyma</taxon>
    </lineage>
</organism>
<protein>
    <submittedName>
        <fullName evidence="7">Similar to Saccharomyces cerevisiae YML129C COX14 Mitochondrial membrane protein, involved in translational regulation of Cox1p and assembly of cytochrome c oxidase (Complex IV)</fullName>
    </submittedName>
</protein>
<evidence type="ECO:0000256" key="3">
    <source>
        <dbReference type="ARBA" id="ARBA00022989"/>
    </source>
</evidence>
<keyword evidence="8" id="KW-1185">Reference proteome</keyword>
<evidence type="ECO:0000256" key="6">
    <source>
        <dbReference type="SAM" id="Phobius"/>
    </source>
</evidence>
<evidence type="ECO:0000256" key="2">
    <source>
        <dbReference type="ARBA" id="ARBA00022692"/>
    </source>
</evidence>
<name>A0A8H2ZG53_9SACH</name>
<keyword evidence="3 6" id="KW-1133">Transmembrane helix</keyword>
<dbReference type="GeneID" id="64856124"/>
<evidence type="ECO:0000256" key="4">
    <source>
        <dbReference type="ARBA" id="ARBA00023136"/>
    </source>
</evidence>
<dbReference type="GO" id="GO:0016020">
    <property type="term" value="C:membrane"/>
    <property type="evidence" value="ECO:0007669"/>
    <property type="project" value="UniProtKB-SubCell"/>
</dbReference>
<evidence type="ECO:0000313" key="7">
    <source>
        <dbReference type="EMBL" id="CAB4252979.1"/>
    </source>
</evidence>
<dbReference type="AlphaFoldDB" id="A0A8H2ZG53"/>
<gene>
    <name evidence="7" type="ORF">KABA2_02S08866</name>
</gene>
<dbReference type="RefSeq" id="XP_041405017.1">
    <property type="nucleotide sequence ID" value="XM_041549083.1"/>
</dbReference>
<evidence type="ECO:0000256" key="1">
    <source>
        <dbReference type="ARBA" id="ARBA00004167"/>
    </source>
</evidence>
<dbReference type="Pfam" id="PF14880">
    <property type="entry name" value="COX14"/>
    <property type="match status" value="1"/>
</dbReference>
<accession>A0A8H2ZG53</accession>
<keyword evidence="4 6" id="KW-0472">Membrane</keyword>
<evidence type="ECO:0000313" key="8">
    <source>
        <dbReference type="Proteomes" id="UP000644660"/>
    </source>
</evidence>
<sequence length="73" mass="8092">MAKYAWYTRLSDTLHRLTVLTLVGGSLYMSGGLVYTLYMNGRRYEDKVTTPPQKQIEGSASNDGESKSTTPAN</sequence>
<dbReference type="Proteomes" id="UP000644660">
    <property type="component" value="Unassembled WGS sequence"/>
</dbReference>
<dbReference type="OrthoDB" id="4083952at2759"/>
<feature type="compositionally biased region" description="Polar residues" evidence="5">
    <location>
        <begin position="50"/>
        <end position="73"/>
    </location>
</feature>
<dbReference type="EMBL" id="CAEFZW010000002">
    <property type="protein sequence ID" value="CAB4252979.1"/>
    <property type="molecule type" value="Genomic_DNA"/>
</dbReference>
<comment type="caution">
    <text evidence="7">The sequence shown here is derived from an EMBL/GenBank/DDBJ whole genome shotgun (WGS) entry which is preliminary data.</text>
</comment>
<dbReference type="InterPro" id="IPR029208">
    <property type="entry name" value="COX14"/>
</dbReference>
<keyword evidence="2 6" id="KW-0812">Transmembrane</keyword>
<feature type="region of interest" description="Disordered" evidence="5">
    <location>
        <begin position="46"/>
        <end position="73"/>
    </location>
</feature>
<comment type="subcellular location">
    <subcellularLocation>
        <location evidence="1">Membrane</location>
        <topology evidence="1">Single-pass membrane protein</topology>
    </subcellularLocation>
</comment>
<feature type="transmembrane region" description="Helical" evidence="6">
    <location>
        <begin position="17"/>
        <end position="38"/>
    </location>
</feature>
<evidence type="ECO:0000256" key="5">
    <source>
        <dbReference type="SAM" id="MobiDB-lite"/>
    </source>
</evidence>